<evidence type="ECO:0000256" key="1">
    <source>
        <dbReference type="SAM" id="MobiDB-lite"/>
    </source>
</evidence>
<dbReference type="Proteomes" id="UP000298213">
    <property type="component" value="Unassembled WGS sequence"/>
</dbReference>
<reference evidence="2 3" key="1">
    <citation type="submission" date="2019-03" db="EMBL/GenBank/DDBJ databases">
        <title>Genome sequence of Sphingomonas sp. 17J27-24.</title>
        <authorList>
            <person name="Kim M."/>
            <person name="Maeng S."/>
            <person name="Sathiyaraj S."/>
        </authorList>
    </citation>
    <scope>NUCLEOTIDE SEQUENCE [LARGE SCALE GENOMIC DNA]</scope>
    <source>
        <strain evidence="2 3">17J27-24</strain>
    </source>
</reference>
<evidence type="ECO:0000313" key="3">
    <source>
        <dbReference type="Proteomes" id="UP000298213"/>
    </source>
</evidence>
<keyword evidence="3" id="KW-1185">Reference proteome</keyword>
<organism evidence="2 3">
    <name type="scientific">Sphingomonas parva</name>
    <dbReference type="NCBI Taxonomy" id="2555898"/>
    <lineage>
        <taxon>Bacteria</taxon>
        <taxon>Pseudomonadati</taxon>
        <taxon>Pseudomonadota</taxon>
        <taxon>Alphaproteobacteria</taxon>
        <taxon>Sphingomonadales</taxon>
        <taxon>Sphingomonadaceae</taxon>
        <taxon>Sphingomonas</taxon>
    </lineage>
</organism>
<feature type="compositionally biased region" description="Basic and acidic residues" evidence="1">
    <location>
        <begin position="1"/>
        <end position="10"/>
    </location>
</feature>
<comment type="caution">
    <text evidence="2">The sequence shown here is derived from an EMBL/GenBank/DDBJ whole genome shotgun (WGS) entry which is preliminary data.</text>
</comment>
<sequence length="118" mass="10996">MSSEKSDDRAVPAAGSTERPGAMQGAAGTETIRPVPSGNALGGDGGSGDYGAARGSGGSDLAETGRGGGSVRPTEPPSQVDDARRRSSGRGAATGAADGGVEGGPGGRTAGSGNPGGA</sequence>
<gene>
    <name evidence="2" type="ORF">E2493_11995</name>
</gene>
<dbReference type="AlphaFoldDB" id="A0A4Y8ZRJ1"/>
<protein>
    <submittedName>
        <fullName evidence="2">Uncharacterized protein</fullName>
    </submittedName>
</protein>
<dbReference type="EMBL" id="SPDV01000021">
    <property type="protein sequence ID" value="TFI57912.1"/>
    <property type="molecule type" value="Genomic_DNA"/>
</dbReference>
<name>A0A4Y8ZRJ1_9SPHN</name>
<feature type="compositionally biased region" description="Gly residues" evidence="1">
    <location>
        <begin position="40"/>
        <end position="58"/>
    </location>
</feature>
<evidence type="ECO:0000313" key="2">
    <source>
        <dbReference type="EMBL" id="TFI57912.1"/>
    </source>
</evidence>
<proteinExistence type="predicted"/>
<feature type="region of interest" description="Disordered" evidence="1">
    <location>
        <begin position="1"/>
        <end position="118"/>
    </location>
</feature>
<dbReference type="RefSeq" id="WP_135087074.1">
    <property type="nucleotide sequence ID" value="NZ_SPDV01000021.1"/>
</dbReference>
<accession>A0A4Y8ZRJ1</accession>
<feature type="compositionally biased region" description="Gly residues" evidence="1">
    <location>
        <begin position="97"/>
        <end position="118"/>
    </location>
</feature>